<evidence type="ECO:0008006" key="4">
    <source>
        <dbReference type="Google" id="ProtNLM"/>
    </source>
</evidence>
<gene>
    <name evidence="2" type="ORF">MKW98_021570</name>
</gene>
<organism evidence="2 3">
    <name type="scientific">Papaver atlanticum</name>
    <dbReference type="NCBI Taxonomy" id="357466"/>
    <lineage>
        <taxon>Eukaryota</taxon>
        <taxon>Viridiplantae</taxon>
        <taxon>Streptophyta</taxon>
        <taxon>Embryophyta</taxon>
        <taxon>Tracheophyta</taxon>
        <taxon>Spermatophyta</taxon>
        <taxon>Magnoliopsida</taxon>
        <taxon>Ranunculales</taxon>
        <taxon>Papaveraceae</taxon>
        <taxon>Papaveroideae</taxon>
        <taxon>Papaver</taxon>
    </lineage>
</organism>
<reference evidence="2" key="1">
    <citation type="submission" date="2022-04" db="EMBL/GenBank/DDBJ databases">
        <title>A functionally conserved STORR gene fusion in Papaver species that diverged 16.8 million years ago.</title>
        <authorList>
            <person name="Catania T."/>
        </authorList>
    </citation>
    <scope>NUCLEOTIDE SEQUENCE</scope>
    <source>
        <strain evidence="2">S-188037</strain>
    </source>
</reference>
<feature type="non-terminal residue" evidence="2">
    <location>
        <position position="1"/>
    </location>
</feature>
<dbReference type="PANTHER" id="PTHR27006">
    <property type="entry name" value="PROMASTIGOTE SURFACE ANTIGEN PROTEIN PSA"/>
    <property type="match status" value="1"/>
</dbReference>
<name>A0AAD4TDM2_9MAGN</name>
<accession>A0AAD4TDM2</accession>
<feature type="region of interest" description="Disordered" evidence="1">
    <location>
        <begin position="67"/>
        <end position="103"/>
    </location>
</feature>
<evidence type="ECO:0000313" key="3">
    <source>
        <dbReference type="Proteomes" id="UP001202328"/>
    </source>
</evidence>
<comment type="caution">
    <text evidence="2">The sequence shown here is derived from an EMBL/GenBank/DDBJ whole genome shotgun (WGS) entry which is preliminary data.</text>
</comment>
<keyword evidence="3" id="KW-1185">Reference proteome</keyword>
<dbReference type="AlphaFoldDB" id="A0AAD4TDM2"/>
<proteinExistence type="predicted"/>
<dbReference type="PANTHER" id="PTHR27006:SF634">
    <property type="entry name" value="RECEPTOR-LIKE SERINE_THREONINE-PROTEIN KINASE"/>
    <property type="match status" value="1"/>
</dbReference>
<evidence type="ECO:0000256" key="1">
    <source>
        <dbReference type="SAM" id="MobiDB-lite"/>
    </source>
</evidence>
<protein>
    <recommendedName>
        <fullName evidence="4">S-locus receptor kinase C-terminal domain-containing protein</fullName>
    </recommendedName>
</protein>
<sequence>AWSLWNEGKWSEIIDEDLGDLYPPVEVMKSIHIEVMKCIHIGLLCCQNRAIDRPTMAEVDLMLNYETDRPSPKEPPCTTLPAFSDKPGHSSSNNVTFTRIEGR</sequence>
<evidence type="ECO:0000313" key="2">
    <source>
        <dbReference type="EMBL" id="KAI3948964.1"/>
    </source>
</evidence>
<dbReference type="EMBL" id="JAJJMB010003208">
    <property type="protein sequence ID" value="KAI3948964.1"/>
    <property type="molecule type" value="Genomic_DNA"/>
</dbReference>
<dbReference type="Proteomes" id="UP001202328">
    <property type="component" value="Unassembled WGS sequence"/>
</dbReference>